<dbReference type="EMBL" id="BACD03000012">
    <property type="protein sequence ID" value="GAO48086.1"/>
    <property type="molecule type" value="Genomic_DNA"/>
</dbReference>
<evidence type="ECO:0000313" key="1">
    <source>
        <dbReference type="EMBL" id="GAO48086.1"/>
    </source>
</evidence>
<name>A0A0E9NEG4_SAICN</name>
<accession>A0A0E9NEG4</accession>
<proteinExistence type="predicted"/>
<reference evidence="1 2" key="1">
    <citation type="journal article" date="2011" name="J. Gen. Appl. Microbiol.">
        <title>Draft genome sequencing of the enigmatic yeast Saitoella complicata.</title>
        <authorList>
            <person name="Nishida H."/>
            <person name="Hamamoto M."/>
            <person name="Sugiyama J."/>
        </authorList>
    </citation>
    <scope>NUCLEOTIDE SEQUENCE [LARGE SCALE GENOMIC DNA]</scope>
    <source>
        <strain evidence="1 2">NRRL Y-17804</strain>
    </source>
</reference>
<dbReference type="Proteomes" id="UP000033140">
    <property type="component" value="Unassembled WGS sequence"/>
</dbReference>
<protein>
    <submittedName>
        <fullName evidence="1">Uncharacterized protein</fullName>
    </submittedName>
</protein>
<sequence>MARAVFNQPLRRRKFRKVRRLRRCESVRGKIRAESRRTEIAVVEGRRSVLVKVCDYPGASQETLRIIFRRTSDSNRRHDQL</sequence>
<comment type="caution">
    <text evidence="1">The sequence shown here is derived from an EMBL/GenBank/DDBJ whole genome shotgun (WGS) entry which is preliminary data.</text>
</comment>
<reference evidence="1 2" key="2">
    <citation type="journal article" date="2014" name="J. Gen. Appl. Microbiol.">
        <title>The early diverging ascomycetous budding yeast Saitoella complicata has three histone deacetylases belonging to the Clr6, Hos2, and Rpd3 lineages.</title>
        <authorList>
            <person name="Nishida H."/>
            <person name="Matsumoto T."/>
            <person name="Kondo S."/>
            <person name="Hamamoto M."/>
            <person name="Yoshikawa H."/>
        </authorList>
    </citation>
    <scope>NUCLEOTIDE SEQUENCE [LARGE SCALE GENOMIC DNA]</scope>
    <source>
        <strain evidence="1 2">NRRL Y-17804</strain>
    </source>
</reference>
<gene>
    <name evidence="1" type="ORF">G7K_2273-t1</name>
</gene>
<reference evidence="1 2" key="3">
    <citation type="journal article" date="2015" name="Genome Announc.">
        <title>Draft Genome Sequence of the Archiascomycetous Yeast Saitoella complicata.</title>
        <authorList>
            <person name="Yamauchi K."/>
            <person name="Kondo S."/>
            <person name="Hamamoto M."/>
            <person name="Takahashi Y."/>
            <person name="Ogura Y."/>
            <person name="Hayashi T."/>
            <person name="Nishida H."/>
        </authorList>
    </citation>
    <scope>NUCLEOTIDE SEQUENCE [LARGE SCALE GENOMIC DNA]</scope>
    <source>
        <strain evidence="1 2">NRRL Y-17804</strain>
    </source>
</reference>
<dbReference type="AlphaFoldDB" id="A0A0E9NEG4"/>
<keyword evidence="2" id="KW-1185">Reference proteome</keyword>
<organism evidence="1 2">
    <name type="scientific">Saitoella complicata (strain BCRC 22490 / CBS 7301 / JCM 7358 / NBRC 10748 / NRRL Y-17804)</name>
    <dbReference type="NCBI Taxonomy" id="698492"/>
    <lineage>
        <taxon>Eukaryota</taxon>
        <taxon>Fungi</taxon>
        <taxon>Dikarya</taxon>
        <taxon>Ascomycota</taxon>
        <taxon>Taphrinomycotina</taxon>
        <taxon>Taphrinomycotina incertae sedis</taxon>
        <taxon>Saitoella</taxon>
    </lineage>
</organism>
<evidence type="ECO:0000313" key="2">
    <source>
        <dbReference type="Proteomes" id="UP000033140"/>
    </source>
</evidence>